<protein>
    <submittedName>
        <fullName evidence="1">Uncharacterized protein</fullName>
    </submittedName>
</protein>
<reference evidence="1 2" key="1">
    <citation type="submission" date="2016-11" db="EMBL/GenBank/DDBJ databases">
        <title>The macronuclear genome of Stentor coeruleus: a giant cell with tiny introns.</title>
        <authorList>
            <person name="Slabodnick M."/>
            <person name="Ruby J.G."/>
            <person name="Reiff S.B."/>
            <person name="Swart E.C."/>
            <person name="Gosai S."/>
            <person name="Prabakaran S."/>
            <person name="Witkowska E."/>
            <person name="Larue G.E."/>
            <person name="Fisher S."/>
            <person name="Freeman R.M."/>
            <person name="Gunawardena J."/>
            <person name="Chu W."/>
            <person name="Stover N.A."/>
            <person name="Gregory B.D."/>
            <person name="Nowacki M."/>
            <person name="Derisi J."/>
            <person name="Roy S.W."/>
            <person name="Marshall W.F."/>
            <person name="Sood P."/>
        </authorList>
    </citation>
    <scope>NUCLEOTIDE SEQUENCE [LARGE SCALE GENOMIC DNA]</scope>
    <source>
        <strain evidence="1">WM001</strain>
    </source>
</reference>
<organism evidence="1 2">
    <name type="scientific">Stentor coeruleus</name>
    <dbReference type="NCBI Taxonomy" id="5963"/>
    <lineage>
        <taxon>Eukaryota</taxon>
        <taxon>Sar</taxon>
        <taxon>Alveolata</taxon>
        <taxon>Ciliophora</taxon>
        <taxon>Postciliodesmatophora</taxon>
        <taxon>Heterotrichea</taxon>
        <taxon>Heterotrichida</taxon>
        <taxon>Stentoridae</taxon>
        <taxon>Stentor</taxon>
    </lineage>
</organism>
<proteinExistence type="predicted"/>
<name>A0A1R2BBY2_9CILI</name>
<gene>
    <name evidence="1" type="ORF">SteCoe_26834</name>
</gene>
<accession>A0A1R2BBY2</accession>
<dbReference type="Proteomes" id="UP000187209">
    <property type="component" value="Unassembled WGS sequence"/>
</dbReference>
<dbReference type="OrthoDB" id="10540259at2759"/>
<dbReference type="Pfam" id="PF06910">
    <property type="entry name" value="MEA1"/>
    <property type="match status" value="1"/>
</dbReference>
<sequence length="136" mass="15663">MSDHEANEAIEAINKALENELEGVDVDAITDFKLKRLDRDYQTTIAANIIPEDQPNSPDPGWEADFSDQYYEKCPSDEEEVTEEIPKTYTRDFQITPENAEKIKNIMAKINIRTPYWAKNIPDTIFAEQLKAKIIK</sequence>
<evidence type="ECO:0000313" key="2">
    <source>
        <dbReference type="Proteomes" id="UP000187209"/>
    </source>
</evidence>
<evidence type="ECO:0000313" key="1">
    <source>
        <dbReference type="EMBL" id="OMJ74279.1"/>
    </source>
</evidence>
<dbReference type="AlphaFoldDB" id="A0A1R2BBY2"/>
<keyword evidence="2" id="KW-1185">Reference proteome</keyword>
<comment type="caution">
    <text evidence="1">The sequence shown here is derived from an EMBL/GenBank/DDBJ whole genome shotgun (WGS) entry which is preliminary data.</text>
</comment>
<dbReference type="EMBL" id="MPUH01000762">
    <property type="protein sequence ID" value="OMJ74279.1"/>
    <property type="molecule type" value="Genomic_DNA"/>
</dbReference>